<dbReference type="PANTHER" id="PTHR11078:SF3">
    <property type="entry name" value="ANTITERMINATION NUSB DOMAIN-CONTAINING PROTEIN"/>
    <property type="match status" value="1"/>
</dbReference>
<keyword evidence="3 6" id="KW-0694">RNA-binding</keyword>
<protein>
    <recommendedName>
        <fullName evidence="6">Transcription antitermination protein NusB</fullName>
    </recommendedName>
    <alternativeName>
        <fullName evidence="6">Antitermination factor NusB</fullName>
    </alternativeName>
</protein>
<dbReference type="RefSeq" id="WP_068947876.1">
    <property type="nucleotide sequence ID" value="NZ_CP015922.1"/>
</dbReference>
<dbReference type="SUPFAM" id="SSF48013">
    <property type="entry name" value="NusB-like"/>
    <property type="match status" value="1"/>
</dbReference>
<evidence type="ECO:0000256" key="4">
    <source>
        <dbReference type="ARBA" id="ARBA00023015"/>
    </source>
</evidence>
<dbReference type="InterPro" id="IPR011605">
    <property type="entry name" value="NusB_fam"/>
</dbReference>
<evidence type="ECO:0000313" key="9">
    <source>
        <dbReference type="EMBL" id="ANI98869.1"/>
    </source>
</evidence>
<keyword evidence="5 6" id="KW-0804">Transcription</keyword>
<dbReference type="NCBIfam" id="TIGR01951">
    <property type="entry name" value="nusB"/>
    <property type="match status" value="1"/>
</dbReference>
<feature type="domain" description="NusB/RsmB/TIM44" evidence="8">
    <location>
        <begin position="31"/>
        <end position="159"/>
    </location>
</feature>
<keyword evidence="2 6" id="KW-0889">Transcription antitermination</keyword>
<dbReference type="EMBL" id="CP015922">
    <property type="protein sequence ID" value="ANI98869.1"/>
    <property type="molecule type" value="Genomic_DNA"/>
</dbReference>
<dbReference type="InterPro" id="IPR035926">
    <property type="entry name" value="NusB-like_sf"/>
</dbReference>
<evidence type="ECO:0000256" key="2">
    <source>
        <dbReference type="ARBA" id="ARBA00022814"/>
    </source>
</evidence>
<accession>A0A191UCX6</accession>
<comment type="function">
    <text evidence="6">Involved in transcription antitermination. Required for transcription of ribosomal RNA (rRNA) genes. Binds specifically to the boxA antiterminator sequence of the ribosomal RNA (rrn) operons.</text>
</comment>
<name>A0A191UCX6_9BURK</name>
<dbReference type="GO" id="GO:0031564">
    <property type="term" value="P:transcription antitermination"/>
    <property type="evidence" value="ECO:0007669"/>
    <property type="project" value="UniProtKB-KW"/>
</dbReference>
<organism evidence="9 10">
    <name type="scientific">Polynucleobacter wuianus</name>
    <dbReference type="NCBI Taxonomy" id="1743168"/>
    <lineage>
        <taxon>Bacteria</taxon>
        <taxon>Pseudomonadati</taxon>
        <taxon>Pseudomonadota</taxon>
        <taxon>Betaproteobacteria</taxon>
        <taxon>Burkholderiales</taxon>
        <taxon>Burkholderiaceae</taxon>
        <taxon>Polynucleobacter</taxon>
    </lineage>
</organism>
<evidence type="ECO:0000256" key="6">
    <source>
        <dbReference type="HAMAP-Rule" id="MF_00073"/>
    </source>
</evidence>
<keyword evidence="4 6" id="KW-0805">Transcription regulation</keyword>
<dbReference type="Gene3D" id="1.10.940.10">
    <property type="entry name" value="NusB-like"/>
    <property type="match status" value="1"/>
</dbReference>
<dbReference type="Proteomes" id="UP000078463">
    <property type="component" value="Chromosome"/>
</dbReference>
<comment type="similarity">
    <text evidence="1 6">Belongs to the NusB family.</text>
</comment>
<evidence type="ECO:0000313" key="10">
    <source>
        <dbReference type="Proteomes" id="UP000078463"/>
    </source>
</evidence>
<dbReference type="OrthoDB" id="9789556at2"/>
<dbReference type="Pfam" id="PF01029">
    <property type="entry name" value="NusB"/>
    <property type="match status" value="1"/>
</dbReference>
<dbReference type="GO" id="GO:0005829">
    <property type="term" value="C:cytosol"/>
    <property type="evidence" value="ECO:0007669"/>
    <property type="project" value="TreeGrafter"/>
</dbReference>
<evidence type="ECO:0000256" key="5">
    <source>
        <dbReference type="ARBA" id="ARBA00023163"/>
    </source>
</evidence>
<sequence>MTKSTLNPSHAIKNSSDGKPAAPKRSLTPRRRAREYALQGVYQSLVVRRAGSLPNSAAIAKQLAEDPAFKRCQLDLFNGIFQGVLDRTDELEAIITPALDRPINELSPVEHAALLIGTYELAADLSVPYKVAINEAVELAKTFGGTDGHKYVNGVLDLLAQKLRTAETQAG</sequence>
<dbReference type="GO" id="GO:0003723">
    <property type="term" value="F:RNA binding"/>
    <property type="evidence" value="ECO:0007669"/>
    <property type="project" value="UniProtKB-UniRule"/>
</dbReference>
<feature type="region of interest" description="Disordered" evidence="7">
    <location>
        <begin position="1"/>
        <end position="30"/>
    </location>
</feature>
<evidence type="ECO:0000256" key="3">
    <source>
        <dbReference type="ARBA" id="ARBA00022884"/>
    </source>
</evidence>
<dbReference type="AlphaFoldDB" id="A0A191UCX6"/>
<evidence type="ECO:0000259" key="8">
    <source>
        <dbReference type="Pfam" id="PF01029"/>
    </source>
</evidence>
<evidence type="ECO:0000256" key="7">
    <source>
        <dbReference type="SAM" id="MobiDB-lite"/>
    </source>
</evidence>
<dbReference type="InterPro" id="IPR006027">
    <property type="entry name" value="NusB_RsmB_TIM44"/>
</dbReference>
<reference evidence="10" key="1">
    <citation type="submission" date="2016-05" db="EMBL/GenBank/DDBJ databases">
        <title>Polynucleobacter sp. QLW-P1FAT50C-4 genome.</title>
        <authorList>
            <person name="Hahn M.W."/>
        </authorList>
    </citation>
    <scope>NUCLEOTIDE SEQUENCE [LARGE SCALE GENOMIC DNA]</scope>
    <source>
        <strain evidence="10">QLW-P1FAT50C-4</strain>
    </source>
</reference>
<dbReference type="HAMAP" id="MF_00073">
    <property type="entry name" value="NusB"/>
    <property type="match status" value="1"/>
</dbReference>
<dbReference type="KEGG" id="pwu:A8O14_01410"/>
<dbReference type="PANTHER" id="PTHR11078">
    <property type="entry name" value="N UTILIZATION SUBSTANCE PROTEIN B-RELATED"/>
    <property type="match status" value="1"/>
</dbReference>
<dbReference type="GO" id="GO:0006353">
    <property type="term" value="P:DNA-templated transcription termination"/>
    <property type="evidence" value="ECO:0007669"/>
    <property type="project" value="UniProtKB-UniRule"/>
</dbReference>
<keyword evidence="10" id="KW-1185">Reference proteome</keyword>
<proteinExistence type="inferred from homology"/>
<dbReference type="STRING" id="1743168.A8O14_01410"/>
<evidence type="ECO:0000256" key="1">
    <source>
        <dbReference type="ARBA" id="ARBA00005952"/>
    </source>
</evidence>
<gene>
    <name evidence="6" type="primary">nusB</name>
    <name evidence="9" type="ORF">A8O14_01410</name>
</gene>
<feature type="compositionally biased region" description="Polar residues" evidence="7">
    <location>
        <begin position="1"/>
        <end position="17"/>
    </location>
</feature>